<reference evidence="2" key="1">
    <citation type="submission" date="2020-11" db="EMBL/GenBank/DDBJ databases">
        <authorList>
            <person name="Tran Van P."/>
        </authorList>
    </citation>
    <scope>NUCLEOTIDE SEQUENCE</scope>
</reference>
<dbReference type="GO" id="GO:0010972">
    <property type="term" value="P:negative regulation of G2/M transition of mitotic cell cycle"/>
    <property type="evidence" value="ECO:0007669"/>
    <property type="project" value="InterPro"/>
</dbReference>
<feature type="compositionally biased region" description="Low complexity" evidence="1">
    <location>
        <begin position="116"/>
        <end position="132"/>
    </location>
</feature>
<feature type="compositionally biased region" description="Polar residues" evidence="1">
    <location>
        <begin position="549"/>
        <end position="558"/>
    </location>
</feature>
<feature type="compositionally biased region" description="Basic residues" evidence="1">
    <location>
        <begin position="656"/>
        <end position="667"/>
    </location>
</feature>
<keyword evidence="3" id="KW-1185">Reference proteome</keyword>
<protein>
    <submittedName>
        <fullName evidence="2">Uncharacterized protein</fullName>
    </submittedName>
</protein>
<feature type="compositionally biased region" description="Basic residues" evidence="1">
    <location>
        <begin position="737"/>
        <end position="749"/>
    </location>
</feature>
<feature type="compositionally biased region" description="Low complexity" evidence="1">
    <location>
        <begin position="472"/>
        <end position="485"/>
    </location>
</feature>
<name>A0A7R9GGG2_9CRUS</name>
<organism evidence="2">
    <name type="scientific">Notodromas monacha</name>
    <dbReference type="NCBI Taxonomy" id="399045"/>
    <lineage>
        <taxon>Eukaryota</taxon>
        <taxon>Metazoa</taxon>
        <taxon>Ecdysozoa</taxon>
        <taxon>Arthropoda</taxon>
        <taxon>Crustacea</taxon>
        <taxon>Oligostraca</taxon>
        <taxon>Ostracoda</taxon>
        <taxon>Podocopa</taxon>
        <taxon>Podocopida</taxon>
        <taxon>Cypridocopina</taxon>
        <taxon>Cypridoidea</taxon>
        <taxon>Cyprididae</taxon>
        <taxon>Notodromas</taxon>
    </lineage>
</organism>
<dbReference type="EMBL" id="OA883814">
    <property type="protein sequence ID" value="CAD7279764.1"/>
    <property type="molecule type" value="Genomic_DNA"/>
</dbReference>
<dbReference type="GO" id="GO:0030336">
    <property type="term" value="P:negative regulation of cell migration"/>
    <property type="evidence" value="ECO:0007669"/>
    <property type="project" value="InterPro"/>
</dbReference>
<feature type="compositionally biased region" description="Basic and acidic residues" evidence="1">
    <location>
        <begin position="780"/>
        <end position="791"/>
    </location>
</feature>
<feature type="compositionally biased region" description="Basic and acidic residues" evidence="1">
    <location>
        <begin position="723"/>
        <end position="736"/>
    </location>
</feature>
<dbReference type="InterPro" id="IPR031466">
    <property type="entry name" value="MIIP"/>
</dbReference>
<evidence type="ECO:0000313" key="3">
    <source>
        <dbReference type="Proteomes" id="UP000678499"/>
    </source>
</evidence>
<dbReference type="Proteomes" id="UP000678499">
    <property type="component" value="Unassembled WGS sequence"/>
</dbReference>
<dbReference type="EMBL" id="CAJPEX010001777">
    <property type="protein sequence ID" value="CAG0919916.1"/>
    <property type="molecule type" value="Genomic_DNA"/>
</dbReference>
<evidence type="ECO:0000256" key="1">
    <source>
        <dbReference type="SAM" id="MobiDB-lite"/>
    </source>
</evidence>
<dbReference type="OrthoDB" id="10002384at2759"/>
<feature type="compositionally biased region" description="Polar residues" evidence="1">
    <location>
        <begin position="626"/>
        <end position="649"/>
    </location>
</feature>
<feature type="region of interest" description="Disordered" evidence="1">
    <location>
        <begin position="406"/>
        <end position="563"/>
    </location>
</feature>
<feature type="compositionally biased region" description="Basic residues" evidence="1">
    <location>
        <begin position="506"/>
        <end position="515"/>
    </location>
</feature>
<feature type="region of interest" description="Disordered" evidence="1">
    <location>
        <begin position="780"/>
        <end position="801"/>
    </location>
</feature>
<dbReference type="AlphaFoldDB" id="A0A7R9GGG2"/>
<accession>A0A7R9GGG2</accession>
<feature type="compositionally biased region" description="Basic and acidic residues" evidence="1">
    <location>
        <begin position="609"/>
        <end position="624"/>
    </location>
</feature>
<sequence length="801" mass="90619">MSRSVKARGAIRIPRKSRHFRDYEVENLYENAIELQLRHAEAIRGKGSLASVTQAVRLLTERIDRKLEELWGENPNCTGFAHDMERPARIGSWYSIASPLGSQRSSELIAPRRSTRSTSGSLRSTLRSNSSTRTDDSTIRGRSKSRDSASVPSQRSLSDKENLVSGDSLKGYVPRSKYLRKLLKEKSDFLDQADSASDDALSRTTRSRINDAVISSDATCISSSSVNRRVLSESAGNSDLCDGSEAWFQRLKEFRERNKATCVASKPMIPGLDQPHKCVHYYRLNKRLVSSPVWRDSSGRSVCPEYHEPDVGQLKRNSYIIPDEVAKKCDVFLKTPPKKAECIVCLHLSHLWTMLFKHALNFGHGFLIVHGDLDQCVLIMYTSPRPSAVPVVEKYFTTDVCGTKRTPSKPFVGMSEEEEKAPNIPSTPKTTVDSDPKPEPSAVDKVTESENALPDNPPDVDASSEPINPTMGSSSSGIPAAAGVAKPVDVRDSPDDQPNSDARSVSKTHRGRGRGRGILAYRKPEPRPGFLPDPNSELFERSRDENARKSQNFGNHSNRFWDGKRSVHRNLHFGKETTDDDRNKKYIAEDSIYYPKRNVATDQRGSHVTRNEEYRKCEVDDLTPKFDSTSKGQHTLQYTDPAADNTSQGHGPRSSHYGKKKIWWKTKNRSDDVERGRSELRNEEIPSQKKESLQATTDPRINQEQKARDENREKVSYQRRYAKRSESDHESSETRHTRQPRRYQKNKPKPKFDDDVYNVLITLEKTDEDWNKSVKLEKLSIDDARKLKSEDAETNAPAKKE</sequence>
<feature type="region of interest" description="Disordered" evidence="1">
    <location>
        <begin position="601"/>
        <end position="754"/>
    </location>
</feature>
<dbReference type="Pfam" id="PF15734">
    <property type="entry name" value="MIIP"/>
    <property type="match status" value="1"/>
</dbReference>
<evidence type="ECO:0000313" key="2">
    <source>
        <dbReference type="EMBL" id="CAD7279764.1"/>
    </source>
</evidence>
<feature type="compositionally biased region" description="Basic and acidic residues" evidence="1">
    <location>
        <begin position="538"/>
        <end position="548"/>
    </location>
</feature>
<feature type="compositionally biased region" description="Basic and acidic residues" evidence="1">
    <location>
        <begin position="701"/>
        <end position="716"/>
    </location>
</feature>
<gene>
    <name evidence="2" type="ORF">NMOB1V02_LOCUS7431</name>
</gene>
<feature type="compositionally biased region" description="Basic and acidic residues" evidence="1">
    <location>
        <begin position="133"/>
        <end position="147"/>
    </location>
</feature>
<feature type="compositionally biased region" description="Basic and acidic residues" evidence="1">
    <location>
        <begin position="668"/>
        <end position="692"/>
    </location>
</feature>
<feature type="compositionally biased region" description="Polar residues" evidence="1">
    <location>
        <begin position="496"/>
        <end position="505"/>
    </location>
</feature>
<proteinExistence type="predicted"/>
<feature type="region of interest" description="Disordered" evidence="1">
    <location>
        <begin position="104"/>
        <end position="166"/>
    </location>
</feature>